<dbReference type="AlphaFoldDB" id="A0A183IZ44"/>
<feature type="region of interest" description="Disordered" evidence="1">
    <location>
        <begin position="1"/>
        <end position="22"/>
    </location>
</feature>
<reference evidence="4" key="1">
    <citation type="submission" date="2016-06" db="UniProtKB">
        <authorList>
            <consortium name="WormBaseParasite"/>
        </authorList>
    </citation>
    <scope>IDENTIFICATION</scope>
</reference>
<evidence type="ECO:0000313" key="3">
    <source>
        <dbReference type="Proteomes" id="UP000270296"/>
    </source>
</evidence>
<name>A0A183IZ44_9BILA</name>
<accession>A0A183IZ44</accession>
<evidence type="ECO:0000313" key="2">
    <source>
        <dbReference type="EMBL" id="VDP19948.1"/>
    </source>
</evidence>
<dbReference type="Proteomes" id="UP000270296">
    <property type="component" value="Unassembled WGS sequence"/>
</dbReference>
<sequence length="298" mass="33540">MKPLVTEHLTNSYTRRRDPGQIGHTLTTVKPLLVERLQASSRQSETDAQQQAINETVHTEGFQYSTRTDSPYAVEIHHNSIEDMSSGMNSEIQCDILHLRTTFAFLYNKAVRMQRNMEDLKNFYSPHLMPNVNGGADMQGMEENLNQTEHLYNLPILIEATFQELWGQFQLLSLNVAKTLDWEDSGNEKKDLRVQLVKCKAENLQLRKEISYWNQRLNVIVSNFSQTLEELKEIGNSKDITIPLVSLDSENSDDTPTSSESGRNLADAVNETAGGVAAEAEQVQDCNNHGASSVQVIG</sequence>
<organism evidence="4">
    <name type="scientific">Soboliphyme baturini</name>
    <dbReference type="NCBI Taxonomy" id="241478"/>
    <lineage>
        <taxon>Eukaryota</taxon>
        <taxon>Metazoa</taxon>
        <taxon>Ecdysozoa</taxon>
        <taxon>Nematoda</taxon>
        <taxon>Enoplea</taxon>
        <taxon>Dorylaimia</taxon>
        <taxon>Dioctophymatida</taxon>
        <taxon>Dioctophymatoidea</taxon>
        <taxon>Soboliphymatidae</taxon>
        <taxon>Soboliphyme</taxon>
    </lineage>
</organism>
<gene>
    <name evidence="2" type="ORF">SBAD_LOCUS8892</name>
</gene>
<keyword evidence="3" id="KW-1185">Reference proteome</keyword>
<dbReference type="EMBL" id="UZAM01012084">
    <property type="protein sequence ID" value="VDP19948.1"/>
    <property type="molecule type" value="Genomic_DNA"/>
</dbReference>
<reference evidence="2 3" key="2">
    <citation type="submission" date="2018-11" db="EMBL/GenBank/DDBJ databases">
        <authorList>
            <consortium name="Pathogen Informatics"/>
        </authorList>
    </citation>
    <scope>NUCLEOTIDE SEQUENCE [LARGE SCALE GENOMIC DNA]</scope>
</reference>
<protein>
    <submittedName>
        <fullName evidence="4">Protein ECM11</fullName>
    </submittedName>
</protein>
<evidence type="ECO:0000313" key="4">
    <source>
        <dbReference type="WBParaSite" id="SBAD_0000921301-mRNA-1"/>
    </source>
</evidence>
<evidence type="ECO:0000256" key="1">
    <source>
        <dbReference type="SAM" id="MobiDB-lite"/>
    </source>
</evidence>
<dbReference type="WBParaSite" id="SBAD_0000921301-mRNA-1">
    <property type="protein sequence ID" value="SBAD_0000921301-mRNA-1"/>
    <property type="gene ID" value="SBAD_0000921301"/>
</dbReference>
<proteinExistence type="predicted"/>